<dbReference type="AlphaFoldDB" id="A0A4R2IFE6"/>
<evidence type="ECO:0000259" key="4">
    <source>
        <dbReference type="Pfam" id="PF13006"/>
    </source>
</evidence>
<keyword evidence="2" id="KW-0472">Membrane</keyword>
<accession>A0A4R2IFE6</accession>
<evidence type="ECO:0000259" key="3">
    <source>
        <dbReference type="Pfam" id="PF01609"/>
    </source>
</evidence>
<keyword evidence="6" id="KW-1185">Reference proteome</keyword>
<dbReference type="PANTHER" id="PTHR37529:SF1">
    <property type="entry name" value="TRANSPOSASE INSG FOR INSERTION SEQUENCE ELEMENT IS4-RELATED"/>
    <property type="match status" value="1"/>
</dbReference>
<proteinExistence type="predicted"/>
<feature type="compositionally biased region" description="Pro residues" evidence="1">
    <location>
        <begin position="455"/>
        <end position="464"/>
    </location>
</feature>
<dbReference type="InterPro" id="IPR024473">
    <property type="entry name" value="Transposases_IS4_N"/>
</dbReference>
<protein>
    <submittedName>
        <fullName evidence="5">DDE family transposase</fullName>
    </submittedName>
</protein>
<comment type="caution">
    <text evidence="5">The sequence shown here is derived from an EMBL/GenBank/DDBJ whole genome shotgun (WGS) entry which is preliminary data.</text>
</comment>
<dbReference type="SUPFAM" id="SSF53098">
    <property type="entry name" value="Ribonuclease H-like"/>
    <property type="match status" value="1"/>
</dbReference>
<gene>
    <name evidence="5" type="ORF">EV192_1361</name>
</gene>
<name>A0A4R2IFE6_9PSEU</name>
<dbReference type="Proteomes" id="UP000295680">
    <property type="component" value="Unassembled WGS sequence"/>
</dbReference>
<keyword evidence="2" id="KW-0812">Transmembrane</keyword>
<dbReference type="GO" id="GO:0003677">
    <property type="term" value="F:DNA binding"/>
    <property type="evidence" value="ECO:0007669"/>
    <property type="project" value="InterPro"/>
</dbReference>
<feature type="region of interest" description="Disordered" evidence="1">
    <location>
        <begin position="525"/>
        <end position="544"/>
    </location>
</feature>
<feature type="transmembrane region" description="Helical" evidence="2">
    <location>
        <begin position="58"/>
        <end position="78"/>
    </location>
</feature>
<dbReference type="NCBIfam" id="NF033592">
    <property type="entry name" value="transpos_IS4_1"/>
    <property type="match status" value="1"/>
</dbReference>
<keyword evidence="2" id="KW-1133">Transmembrane helix</keyword>
<evidence type="ECO:0000256" key="2">
    <source>
        <dbReference type="SAM" id="Phobius"/>
    </source>
</evidence>
<dbReference type="InterPro" id="IPR047952">
    <property type="entry name" value="Transpos_IS4"/>
</dbReference>
<evidence type="ECO:0000313" key="6">
    <source>
        <dbReference type="Proteomes" id="UP000295680"/>
    </source>
</evidence>
<feature type="domain" description="Transposase IS4 N-terminal" evidence="4">
    <location>
        <begin position="23"/>
        <end position="113"/>
    </location>
</feature>
<dbReference type="InterPro" id="IPR002559">
    <property type="entry name" value="Transposase_11"/>
</dbReference>
<feature type="compositionally biased region" description="Pro residues" evidence="1">
    <location>
        <begin position="533"/>
        <end position="544"/>
    </location>
</feature>
<dbReference type="InterPro" id="IPR012337">
    <property type="entry name" value="RNaseH-like_sf"/>
</dbReference>
<dbReference type="EMBL" id="SLWS01000036">
    <property type="protein sequence ID" value="TCO42378.1"/>
    <property type="molecule type" value="Genomic_DNA"/>
</dbReference>
<dbReference type="GO" id="GO:0006313">
    <property type="term" value="P:DNA transposition"/>
    <property type="evidence" value="ECO:0007669"/>
    <property type="project" value="InterPro"/>
</dbReference>
<organism evidence="5 6">
    <name type="scientific">Actinocrispum wychmicini</name>
    <dbReference type="NCBI Taxonomy" id="1213861"/>
    <lineage>
        <taxon>Bacteria</taxon>
        <taxon>Bacillati</taxon>
        <taxon>Actinomycetota</taxon>
        <taxon>Actinomycetes</taxon>
        <taxon>Pseudonocardiales</taxon>
        <taxon>Pseudonocardiaceae</taxon>
        <taxon>Actinocrispum</taxon>
    </lineage>
</organism>
<dbReference type="Pfam" id="PF01609">
    <property type="entry name" value="DDE_Tnp_1"/>
    <property type="match status" value="1"/>
</dbReference>
<feature type="domain" description="Transposase IS4-like" evidence="3">
    <location>
        <begin position="144"/>
        <end position="350"/>
    </location>
</feature>
<dbReference type="Pfam" id="PF13006">
    <property type="entry name" value="Nterm_IS4"/>
    <property type="match status" value="1"/>
</dbReference>
<dbReference type="PANTHER" id="PTHR37529">
    <property type="entry name" value="TRANSPOSASE INSG FOR INSERTION SEQUENCE ELEMENT IS4-RELATED"/>
    <property type="match status" value="1"/>
</dbReference>
<feature type="region of interest" description="Disordered" evidence="1">
    <location>
        <begin position="451"/>
        <end position="472"/>
    </location>
</feature>
<dbReference type="GO" id="GO:0004803">
    <property type="term" value="F:transposase activity"/>
    <property type="evidence" value="ECO:0007669"/>
    <property type="project" value="InterPro"/>
</dbReference>
<sequence>MFSLPSPRCCAVPASPVDVFAAGHVGELTQYLPVELVDDVLDQTRTTQRRLRALPSRVGVYFLLALGLFPRLGYLRVWDKLTAGLDAITRPSEKALRDLRRRLGPAPLKALFDVVAGPVGQPRTPGVCYRGLRTVAFDGLNSLKAPDTDRNRAWLGRIHHGQGWAGYPNLRLMALVETGTRALLGATVGGADKRDELGLAGELVGLLRPGMLVLADRAFDAAALFTRIARTGADFLIRGKLTRKPRVLCHLPDGSYLSILDGRTVRIIAADLAITGTDGSRTGDHYRLITTLLDHRRHPANELTKLYHERWEIETAFLALRHTILNGHVLRSGDRPGLEQELWALLTLYQLLRMAMVTAIETQPGTDPDRASFTTALETARDQLTAAHGIHPTTPVDLPGVIGHAVLRTLLPARRPRFSARKVKCSTSRYINRDEDRPTHSTTITTITITIHTPPLTPPPPPPRPPRDWTTPLPDTRRARVIQIMTTHPHHHWNGRHLAEQLGIPPRNLLTQLAEWARHGHLTKTTKGHYTLNPPPISTPPPTL</sequence>
<evidence type="ECO:0000313" key="5">
    <source>
        <dbReference type="EMBL" id="TCO42378.1"/>
    </source>
</evidence>
<evidence type="ECO:0000256" key="1">
    <source>
        <dbReference type="SAM" id="MobiDB-lite"/>
    </source>
</evidence>
<reference evidence="5 6" key="1">
    <citation type="submission" date="2019-03" db="EMBL/GenBank/DDBJ databases">
        <title>Genomic Encyclopedia of Type Strains, Phase IV (KMG-IV): sequencing the most valuable type-strain genomes for metagenomic binning, comparative biology and taxonomic classification.</title>
        <authorList>
            <person name="Goeker M."/>
        </authorList>
    </citation>
    <scope>NUCLEOTIDE SEQUENCE [LARGE SCALE GENOMIC DNA]</scope>
    <source>
        <strain evidence="5 6">DSM 45934</strain>
    </source>
</reference>